<accession>W3WGI5</accession>
<dbReference type="EMBL" id="KI912124">
    <property type="protein sequence ID" value="ETS73023.1"/>
    <property type="molecule type" value="Genomic_DNA"/>
</dbReference>
<dbReference type="eggNOG" id="ENOG502S4U3">
    <property type="taxonomic scope" value="Eukaryota"/>
</dbReference>
<reference evidence="3" key="1">
    <citation type="journal article" date="2015" name="BMC Genomics">
        <title>Genomic and transcriptomic analysis of the endophytic fungus Pestalotiopsis fici reveals its lifestyle and high potential for synthesis of natural products.</title>
        <authorList>
            <person name="Wang X."/>
            <person name="Zhang X."/>
            <person name="Liu L."/>
            <person name="Xiang M."/>
            <person name="Wang W."/>
            <person name="Sun X."/>
            <person name="Che Y."/>
            <person name="Guo L."/>
            <person name="Liu G."/>
            <person name="Guo L."/>
            <person name="Wang C."/>
            <person name="Yin W.B."/>
            <person name="Stadler M."/>
            <person name="Zhang X."/>
            <person name="Liu X."/>
        </authorList>
    </citation>
    <scope>NUCLEOTIDE SEQUENCE [LARGE SCALE GENOMIC DNA]</scope>
    <source>
        <strain evidence="3">W106-1 / CGMCC3.15140</strain>
    </source>
</reference>
<organism evidence="2 3">
    <name type="scientific">Pestalotiopsis fici (strain W106-1 / CGMCC3.15140)</name>
    <dbReference type="NCBI Taxonomy" id="1229662"/>
    <lineage>
        <taxon>Eukaryota</taxon>
        <taxon>Fungi</taxon>
        <taxon>Dikarya</taxon>
        <taxon>Ascomycota</taxon>
        <taxon>Pezizomycotina</taxon>
        <taxon>Sordariomycetes</taxon>
        <taxon>Xylariomycetidae</taxon>
        <taxon>Amphisphaeriales</taxon>
        <taxon>Sporocadaceae</taxon>
        <taxon>Pestalotiopsis</taxon>
    </lineage>
</organism>
<dbReference type="HOGENOM" id="CLU_685169_0_0_1"/>
<dbReference type="Proteomes" id="UP000030651">
    <property type="component" value="Unassembled WGS sequence"/>
</dbReference>
<keyword evidence="3" id="KW-1185">Reference proteome</keyword>
<dbReference type="STRING" id="1229662.W3WGI5"/>
<dbReference type="SUPFAM" id="SSF51735">
    <property type="entry name" value="NAD(P)-binding Rossmann-fold domains"/>
    <property type="match status" value="1"/>
</dbReference>
<dbReference type="OrthoDB" id="2735536at2759"/>
<sequence length="358" mass="38575">MANSQHPQTRIPTLSKSVLVAGANGFIGFAVCRAFVRAGWHTYGLVRRPESTMSLAAEEVIPIIGSISHAASFIEDLHRHTKALDVIILCTDIMPGSGAPSQDIIHVLKKLAAVSKDSSVKPLVIWTSGSKDYGFTGLHGSKDLVPHTEESLLQPLEILKAKTYASLDVFNYPDLFDAVLLRPSPLFGYSGSFYGAVLDFAAAAEPAHQLCIPSSLDTIIHGCHVDDCAEAYVSIAEHDARPAVAGECFNISAHRYETLAEIGAALADEYGLSGVKSVPAESDIASGFVFGLSQWVASDKLRKLTGWTDKRKLFSENIHVYRESYEVAVQRNDEGVLRIKALLAAIGGEARKVDSGIL</sequence>
<dbReference type="OMA" id="QWVASDK"/>
<dbReference type="KEGG" id="pfy:PFICI_15198"/>
<gene>
    <name evidence="2" type="ORF">PFICI_15198</name>
</gene>
<proteinExistence type="predicted"/>
<dbReference type="GO" id="GO:0005737">
    <property type="term" value="C:cytoplasm"/>
    <property type="evidence" value="ECO:0007669"/>
    <property type="project" value="TreeGrafter"/>
</dbReference>
<dbReference type="AlphaFoldDB" id="W3WGI5"/>
<dbReference type="PANTHER" id="PTHR48079">
    <property type="entry name" value="PROTEIN YEEZ"/>
    <property type="match status" value="1"/>
</dbReference>
<evidence type="ECO:0000313" key="3">
    <source>
        <dbReference type="Proteomes" id="UP000030651"/>
    </source>
</evidence>
<dbReference type="Pfam" id="PF01370">
    <property type="entry name" value="Epimerase"/>
    <property type="match status" value="1"/>
</dbReference>
<dbReference type="InParanoid" id="W3WGI5"/>
<name>W3WGI5_PESFW</name>
<dbReference type="InterPro" id="IPR036291">
    <property type="entry name" value="NAD(P)-bd_dom_sf"/>
</dbReference>
<dbReference type="InterPro" id="IPR001509">
    <property type="entry name" value="Epimerase_deHydtase"/>
</dbReference>
<evidence type="ECO:0000259" key="1">
    <source>
        <dbReference type="Pfam" id="PF01370"/>
    </source>
</evidence>
<dbReference type="RefSeq" id="XP_007841970.1">
    <property type="nucleotide sequence ID" value="XM_007843779.1"/>
</dbReference>
<evidence type="ECO:0000313" key="2">
    <source>
        <dbReference type="EMBL" id="ETS73023.1"/>
    </source>
</evidence>
<dbReference type="InterPro" id="IPR051783">
    <property type="entry name" value="NAD(P)-dependent_oxidoreduct"/>
</dbReference>
<feature type="domain" description="NAD-dependent epimerase/dehydratase" evidence="1">
    <location>
        <begin position="18"/>
        <end position="251"/>
    </location>
</feature>
<protein>
    <recommendedName>
        <fullName evidence="1">NAD-dependent epimerase/dehydratase domain-containing protein</fullName>
    </recommendedName>
</protein>
<dbReference type="PANTHER" id="PTHR48079:SF6">
    <property type="entry name" value="NAD(P)-BINDING DOMAIN-CONTAINING PROTEIN-RELATED"/>
    <property type="match status" value="1"/>
</dbReference>
<dbReference type="Gene3D" id="3.40.50.720">
    <property type="entry name" value="NAD(P)-binding Rossmann-like Domain"/>
    <property type="match status" value="1"/>
</dbReference>
<dbReference type="GO" id="GO:0004029">
    <property type="term" value="F:aldehyde dehydrogenase (NAD+) activity"/>
    <property type="evidence" value="ECO:0007669"/>
    <property type="project" value="TreeGrafter"/>
</dbReference>
<dbReference type="GeneID" id="19280211"/>